<protein>
    <recommendedName>
        <fullName evidence="1">Uracil-DNA glycosylase-like domain-containing protein</fullName>
    </recommendedName>
</protein>
<evidence type="ECO:0000313" key="3">
    <source>
        <dbReference type="Proteomes" id="UP000305417"/>
    </source>
</evidence>
<evidence type="ECO:0000313" key="2">
    <source>
        <dbReference type="EMBL" id="TLS95753.1"/>
    </source>
</evidence>
<sequence>MKQKLFDLYNDYFSRNNLKDEEILNFSRPFLINVNDEYINSDKKVMIIGQETYTWYGLYKDFLNEDNGVKRTQDIYRNFMLENKANYNSPFWNFFNKLEENSNASFIWNNVYKLETIEYLEDSNKLGQKVGFSLLSKNKEYKHLIEKVRIFQKDILIKEIEILKPDIVIFLTGHPYDSLFMDKQFSNIQNFYQDIEEAILLKIDKWKFGRFENEHLPYKTYRTYHPNYLNRASSKILTAEQKDLIFNFLKKQVM</sequence>
<dbReference type="InterPro" id="IPR036895">
    <property type="entry name" value="Uracil-DNA_glycosylase-like_sf"/>
</dbReference>
<dbReference type="Proteomes" id="UP000305417">
    <property type="component" value="Unassembled WGS sequence"/>
</dbReference>
<evidence type="ECO:0000259" key="1">
    <source>
        <dbReference type="Pfam" id="PF03167"/>
    </source>
</evidence>
<comment type="caution">
    <text evidence="2">The sequence shown here is derived from an EMBL/GenBank/DDBJ whole genome shotgun (WGS) entry which is preliminary data.</text>
</comment>
<organism evidence="2 3">
    <name type="scientific">Aliarcobacter cibarius</name>
    <dbReference type="NCBI Taxonomy" id="255507"/>
    <lineage>
        <taxon>Bacteria</taxon>
        <taxon>Pseudomonadati</taxon>
        <taxon>Campylobacterota</taxon>
        <taxon>Epsilonproteobacteria</taxon>
        <taxon>Campylobacterales</taxon>
        <taxon>Arcobacteraceae</taxon>
        <taxon>Aliarcobacter</taxon>
    </lineage>
</organism>
<dbReference type="InterPro" id="IPR005122">
    <property type="entry name" value="Uracil-DNA_glycosylase-like"/>
</dbReference>
<dbReference type="EMBL" id="VBUC01000040">
    <property type="protein sequence ID" value="TLS95753.1"/>
    <property type="molecule type" value="Genomic_DNA"/>
</dbReference>
<keyword evidence="3" id="KW-1185">Reference proteome</keyword>
<accession>A0ABY2V7B9</accession>
<proteinExistence type="predicted"/>
<dbReference type="Pfam" id="PF03167">
    <property type="entry name" value="UDG"/>
    <property type="match status" value="1"/>
</dbReference>
<dbReference type="RefSeq" id="WP_138109175.1">
    <property type="nucleotide sequence ID" value="NZ_VBUC01000040.1"/>
</dbReference>
<dbReference type="Gene3D" id="3.40.470.10">
    <property type="entry name" value="Uracil-DNA glycosylase-like domain"/>
    <property type="match status" value="1"/>
</dbReference>
<reference evidence="2 3" key="1">
    <citation type="submission" date="2019-05" db="EMBL/GenBank/DDBJ databases">
        <title>Arcobacter cibarius and Arcobacter thereius providing challenges in identification an antibiotic susceptibility and Quinolone resistance.</title>
        <authorList>
            <person name="Busch A."/>
            <person name="Hanel I."/>
            <person name="Hotzel H."/>
            <person name="Tomaso H."/>
        </authorList>
    </citation>
    <scope>NUCLEOTIDE SEQUENCE [LARGE SCALE GENOMIC DNA]</scope>
    <source>
        <strain evidence="2 3">16CS0831-2</strain>
    </source>
</reference>
<name>A0ABY2V7B9_9BACT</name>
<feature type="domain" description="Uracil-DNA glycosylase-like" evidence="1">
    <location>
        <begin position="40"/>
        <end position="249"/>
    </location>
</feature>
<gene>
    <name evidence="2" type="ORF">FE247_10690</name>
</gene>